<feature type="transmembrane region" description="Helical" evidence="12">
    <location>
        <begin position="314"/>
        <end position="337"/>
    </location>
</feature>
<dbReference type="GO" id="GO:0015293">
    <property type="term" value="F:symporter activity"/>
    <property type="evidence" value="ECO:0007669"/>
    <property type="project" value="UniProtKB-KW"/>
</dbReference>
<evidence type="ECO:0000256" key="10">
    <source>
        <dbReference type="ARBA" id="ARBA00023136"/>
    </source>
</evidence>
<dbReference type="CDD" id="cd10322">
    <property type="entry name" value="SLC5sbd"/>
    <property type="match status" value="1"/>
</dbReference>
<dbReference type="AlphaFoldDB" id="A0A0F9Q3C5"/>
<evidence type="ECO:0000256" key="12">
    <source>
        <dbReference type="SAM" id="Phobius"/>
    </source>
</evidence>
<evidence type="ECO:0008006" key="14">
    <source>
        <dbReference type="Google" id="ProtNLM"/>
    </source>
</evidence>
<organism evidence="13">
    <name type="scientific">marine sediment metagenome</name>
    <dbReference type="NCBI Taxonomy" id="412755"/>
    <lineage>
        <taxon>unclassified sequences</taxon>
        <taxon>metagenomes</taxon>
        <taxon>ecological metagenomes</taxon>
    </lineage>
</organism>
<feature type="transmembrane region" description="Helical" evidence="12">
    <location>
        <begin position="43"/>
        <end position="62"/>
    </location>
</feature>
<comment type="similarity">
    <text evidence="2">Belongs to the sodium:solute symporter (SSF) (TC 2.A.21) family.</text>
</comment>
<evidence type="ECO:0000256" key="5">
    <source>
        <dbReference type="ARBA" id="ARBA00022692"/>
    </source>
</evidence>
<dbReference type="PROSITE" id="PS50283">
    <property type="entry name" value="NA_SOLUT_SYMP_3"/>
    <property type="match status" value="1"/>
</dbReference>
<reference evidence="13" key="1">
    <citation type="journal article" date="2015" name="Nature">
        <title>Complex archaea that bridge the gap between prokaryotes and eukaryotes.</title>
        <authorList>
            <person name="Spang A."/>
            <person name="Saw J.H."/>
            <person name="Jorgensen S.L."/>
            <person name="Zaremba-Niedzwiedzka K."/>
            <person name="Martijn J."/>
            <person name="Lind A.E."/>
            <person name="van Eijk R."/>
            <person name="Schleper C."/>
            <person name="Guy L."/>
            <person name="Ettema T.J."/>
        </authorList>
    </citation>
    <scope>NUCLEOTIDE SEQUENCE</scope>
</reference>
<feature type="transmembrane region" description="Helical" evidence="12">
    <location>
        <begin position="68"/>
        <end position="90"/>
    </location>
</feature>
<keyword evidence="6" id="KW-0769">Symport</keyword>
<evidence type="ECO:0000256" key="3">
    <source>
        <dbReference type="ARBA" id="ARBA00022448"/>
    </source>
</evidence>
<evidence type="ECO:0000256" key="4">
    <source>
        <dbReference type="ARBA" id="ARBA00022475"/>
    </source>
</evidence>
<name>A0A0F9Q3C5_9ZZZZ</name>
<evidence type="ECO:0000256" key="7">
    <source>
        <dbReference type="ARBA" id="ARBA00022989"/>
    </source>
</evidence>
<feature type="transmembrane region" description="Helical" evidence="12">
    <location>
        <begin position="182"/>
        <end position="203"/>
    </location>
</feature>
<accession>A0A0F9Q3C5</accession>
<keyword evidence="3" id="KW-0813">Transport</keyword>
<evidence type="ECO:0000256" key="8">
    <source>
        <dbReference type="ARBA" id="ARBA00023053"/>
    </source>
</evidence>
<keyword evidence="7 12" id="KW-1133">Transmembrane helix</keyword>
<sequence length="490" mass="52656">MSTYLYIILAYLLVLTGFNFYRARRVKSQEDFMVAGRKLKTSVMVFTLICTWIGSGTFIAGAEFASKAGFSALWLAAGAWVGIIIIYFLAGKIQTFGQYTIGDILEVRYGPVARLFGAFALIISFTVIVSYQFVAGGFILNVATDGAIPDSVGTIIAATFVILFTAVGGMIAIAYTDLPNGIIIVLACLLSVPFVYLAAGGFAEATQVLDAGYFAVVNEQFGAHPSLKVGGYFLATMLLLMGVQSVYQKFYSAKTPKDAQRAVIFWTIGTVFVETVVVIIAVFAYSKFKGQIDLTIPKEGGKLVLMAARELVPWPVGVLLLGAACAVVISTGMNYLLSPTTTIMRDIYQRFVKKEASQSTMVALQKVFVVLLGVIAFFLAIRATSVLGMAFFAYTIYGVAITPALIAALAWKRATKAGGLASIISGTVACIVLKVLAEVLPPDKAPEGDPWGIPIIYPALIISLGSLIVVSLLTKKPKPEELEKFFPEKK</sequence>
<keyword evidence="11" id="KW-0739">Sodium transport</keyword>
<evidence type="ECO:0000313" key="13">
    <source>
        <dbReference type="EMBL" id="KKN38445.1"/>
    </source>
</evidence>
<keyword evidence="8" id="KW-0915">Sodium</keyword>
<feature type="transmembrane region" description="Helical" evidence="12">
    <location>
        <begin position="358"/>
        <end position="381"/>
    </location>
</feature>
<dbReference type="PANTHER" id="PTHR48086">
    <property type="entry name" value="SODIUM/PROLINE SYMPORTER-RELATED"/>
    <property type="match status" value="1"/>
</dbReference>
<evidence type="ECO:0000256" key="1">
    <source>
        <dbReference type="ARBA" id="ARBA00004651"/>
    </source>
</evidence>
<comment type="subcellular location">
    <subcellularLocation>
        <location evidence="1">Cell membrane</location>
        <topology evidence="1">Multi-pass membrane protein</topology>
    </subcellularLocation>
</comment>
<dbReference type="InterPro" id="IPR038377">
    <property type="entry name" value="Na/Glc_symporter_sf"/>
</dbReference>
<protein>
    <recommendedName>
        <fullName evidence="14">Sodium:solute symporter family protein</fullName>
    </recommendedName>
</protein>
<feature type="transmembrane region" description="Helical" evidence="12">
    <location>
        <begin position="387"/>
        <end position="410"/>
    </location>
</feature>
<keyword evidence="10 12" id="KW-0472">Membrane</keyword>
<feature type="transmembrane region" description="Helical" evidence="12">
    <location>
        <begin position="111"/>
        <end position="134"/>
    </location>
</feature>
<dbReference type="InterPro" id="IPR001734">
    <property type="entry name" value="Na/solute_symporter"/>
</dbReference>
<dbReference type="Gene3D" id="1.20.1730.10">
    <property type="entry name" value="Sodium/glucose cotransporter"/>
    <property type="match status" value="1"/>
</dbReference>
<keyword evidence="4" id="KW-1003">Cell membrane</keyword>
<feature type="transmembrane region" description="Helical" evidence="12">
    <location>
        <begin position="229"/>
        <end position="251"/>
    </location>
</feature>
<feature type="transmembrane region" description="Helical" evidence="12">
    <location>
        <begin position="417"/>
        <end position="435"/>
    </location>
</feature>
<dbReference type="InterPro" id="IPR050277">
    <property type="entry name" value="Sodium:Solute_Symporter"/>
</dbReference>
<dbReference type="EMBL" id="LAZR01001828">
    <property type="protein sequence ID" value="KKN38445.1"/>
    <property type="molecule type" value="Genomic_DNA"/>
</dbReference>
<feature type="transmembrane region" description="Helical" evidence="12">
    <location>
        <begin position="455"/>
        <end position="474"/>
    </location>
</feature>
<keyword evidence="9" id="KW-0406">Ion transport</keyword>
<evidence type="ECO:0000256" key="2">
    <source>
        <dbReference type="ARBA" id="ARBA00006434"/>
    </source>
</evidence>
<dbReference type="GO" id="GO:0006814">
    <property type="term" value="P:sodium ion transport"/>
    <property type="evidence" value="ECO:0007669"/>
    <property type="project" value="UniProtKB-KW"/>
</dbReference>
<feature type="transmembrane region" description="Helical" evidence="12">
    <location>
        <begin position="263"/>
        <end position="285"/>
    </location>
</feature>
<dbReference type="GO" id="GO:0005886">
    <property type="term" value="C:plasma membrane"/>
    <property type="evidence" value="ECO:0007669"/>
    <property type="project" value="UniProtKB-SubCell"/>
</dbReference>
<feature type="transmembrane region" description="Helical" evidence="12">
    <location>
        <begin position="154"/>
        <end position="175"/>
    </location>
</feature>
<comment type="caution">
    <text evidence="13">The sequence shown here is derived from an EMBL/GenBank/DDBJ whole genome shotgun (WGS) entry which is preliminary data.</text>
</comment>
<gene>
    <name evidence="13" type="ORF">LCGC14_0753440</name>
</gene>
<feature type="transmembrane region" description="Helical" evidence="12">
    <location>
        <begin position="6"/>
        <end position="23"/>
    </location>
</feature>
<proteinExistence type="inferred from homology"/>
<evidence type="ECO:0000256" key="11">
    <source>
        <dbReference type="ARBA" id="ARBA00023201"/>
    </source>
</evidence>
<dbReference type="Pfam" id="PF00474">
    <property type="entry name" value="SSF"/>
    <property type="match status" value="1"/>
</dbReference>
<dbReference type="PANTHER" id="PTHR48086:SF3">
    <property type="entry name" value="SODIUM_PROLINE SYMPORTER"/>
    <property type="match status" value="1"/>
</dbReference>
<keyword evidence="5 12" id="KW-0812">Transmembrane</keyword>
<evidence type="ECO:0000256" key="9">
    <source>
        <dbReference type="ARBA" id="ARBA00023065"/>
    </source>
</evidence>
<evidence type="ECO:0000256" key="6">
    <source>
        <dbReference type="ARBA" id="ARBA00022847"/>
    </source>
</evidence>